<keyword evidence="7" id="KW-0833">Ubl conjugation pathway</keyword>
<evidence type="ECO:0000259" key="15">
    <source>
        <dbReference type="PROSITE" id="PS50016"/>
    </source>
</evidence>
<feature type="domain" description="PHD-type" evidence="15">
    <location>
        <begin position="163"/>
        <end position="226"/>
    </location>
</feature>
<dbReference type="InterPro" id="IPR013083">
    <property type="entry name" value="Znf_RING/FYVE/PHD"/>
</dbReference>
<dbReference type="SUPFAM" id="SSF54236">
    <property type="entry name" value="Ubiquitin-like"/>
    <property type="match status" value="1"/>
</dbReference>
<dbReference type="EC" id="2.3.2.27" evidence="3"/>
<dbReference type="PROSITE" id="PS50053">
    <property type="entry name" value="UBIQUITIN_2"/>
    <property type="match status" value="1"/>
</dbReference>
<dbReference type="PROSITE" id="PS51015">
    <property type="entry name" value="YDG"/>
    <property type="match status" value="1"/>
</dbReference>
<dbReference type="PANTHER" id="PTHR14140:SF45">
    <property type="entry name" value="RING-TYPE E3 UBIQUITIN TRANSFERASE"/>
    <property type="match status" value="1"/>
</dbReference>
<dbReference type="InterPro" id="IPR001965">
    <property type="entry name" value="Znf_PHD"/>
</dbReference>
<dbReference type="SUPFAM" id="SSF57850">
    <property type="entry name" value="RING/U-box"/>
    <property type="match status" value="1"/>
</dbReference>
<dbReference type="SUPFAM" id="SSF57903">
    <property type="entry name" value="FYVE/PHD zinc finger"/>
    <property type="match status" value="1"/>
</dbReference>
<dbReference type="PROSITE" id="PS00518">
    <property type="entry name" value="ZF_RING_1"/>
    <property type="match status" value="1"/>
</dbReference>
<dbReference type="GO" id="GO:0008270">
    <property type="term" value="F:zinc ion binding"/>
    <property type="evidence" value="ECO:0007669"/>
    <property type="project" value="UniProtKB-KW"/>
</dbReference>
<dbReference type="Proteomes" id="UP000887566">
    <property type="component" value="Unplaced"/>
</dbReference>
<dbReference type="SMART" id="SM00466">
    <property type="entry name" value="SRA"/>
    <property type="match status" value="1"/>
</dbReference>
<protein>
    <recommendedName>
        <fullName evidence="3">RING-type E3 ubiquitin transferase</fullName>
        <ecNumber evidence="3">2.3.2.27</ecNumber>
    </recommendedName>
</protein>
<dbReference type="InterPro" id="IPR036987">
    <property type="entry name" value="SRA-YDG_sf"/>
</dbReference>
<comment type="subcellular location">
    <subcellularLocation>
        <location evidence="13">Nucleus</location>
    </subcellularLocation>
</comment>
<dbReference type="InterPro" id="IPR003105">
    <property type="entry name" value="SRA_YDG"/>
</dbReference>
<keyword evidence="8" id="KW-0862">Zinc</keyword>
<feature type="domain" description="RING-type" evidence="17">
    <location>
        <begin position="572"/>
        <end position="615"/>
    </location>
</feature>
<dbReference type="InterPro" id="IPR001841">
    <property type="entry name" value="Znf_RING"/>
</dbReference>
<evidence type="ECO:0000256" key="3">
    <source>
        <dbReference type="ARBA" id="ARBA00012483"/>
    </source>
</evidence>
<keyword evidence="11" id="KW-0131">Cell cycle</keyword>
<name>A0A914W1K0_9BILA</name>
<evidence type="ECO:0000256" key="2">
    <source>
        <dbReference type="ARBA" id="ARBA00004906"/>
    </source>
</evidence>
<evidence type="ECO:0000256" key="7">
    <source>
        <dbReference type="ARBA" id="ARBA00022786"/>
    </source>
</evidence>
<dbReference type="CDD" id="cd17039">
    <property type="entry name" value="Ubl_ubiquitin_like"/>
    <property type="match status" value="1"/>
</dbReference>
<evidence type="ECO:0000313" key="20">
    <source>
        <dbReference type="WBParaSite" id="PSAMB.scaffold2840size20928.g19352.t1"/>
    </source>
</evidence>
<dbReference type="InterPro" id="IPR000626">
    <property type="entry name" value="Ubiquitin-like_dom"/>
</dbReference>
<keyword evidence="5" id="KW-0479">Metal-binding</keyword>
<evidence type="ECO:0000313" key="19">
    <source>
        <dbReference type="Proteomes" id="UP000887566"/>
    </source>
</evidence>
<feature type="compositionally biased region" description="Basic and acidic residues" evidence="14">
    <location>
        <begin position="96"/>
        <end position="116"/>
    </location>
</feature>
<dbReference type="InterPro" id="IPR017907">
    <property type="entry name" value="Znf_RING_CS"/>
</dbReference>
<dbReference type="WBParaSite" id="PSAMB.scaffold2840size20928.g19352.t1">
    <property type="protein sequence ID" value="PSAMB.scaffold2840size20928.g19352.t1"/>
    <property type="gene ID" value="PSAMB.scaffold2840size20928.g19352"/>
</dbReference>
<dbReference type="PROSITE" id="PS50016">
    <property type="entry name" value="ZF_PHD_2"/>
    <property type="match status" value="1"/>
</dbReference>
<dbReference type="SMART" id="SM00249">
    <property type="entry name" value="PHD"/>
    <property type="match status" value="2"/>
</dbReference>
<feature type="domain" description="YDG" evidence="18">
    <location>
        <begin position="281"/>
        <end position="447"/>
    </location>
</feature>
<dbReference type="InterPro" id="IPR015947">
    <property type="entry name" value="PUA-like_sf"/>
</dbReference>
<comment type="catalytic activity">
    <reaction evidence="1">
        <text>S-ubiquitinyl-[E2 ubiquitin-conjugating enzyme]-L-cysteine + [acceptor protein]-L-lysine = [E2 ubiquitin-conjugating enzyme]-L-cysteine + N(6)-ubiquitinyl-[acceptor protein]-L-lysine.</text>
        <dbReference type="EC" id="2.3.2.27"/>
    </reaction>
</comment>
<dbReference type="PANTHER" id="PTHR14140">
    <property type="entry name" value="E3 UBIQUITIN-PROTEIN LIGASE UHRF-RELATED"/>
    <property type="match status" value="1"/>
</dbReference>
<feature type="compositionally biased region" description="Polar residues" evidence="14">
    <location>
        <begin position="483"/>
        <end position="496"/>
    </location>
</feature>
<dbReference type="Gene3D" id="3.10.20.90">
    <property type="entry name" value="Phosphatidylinositol 3-kinase Catalytic Subunit, Chain A, domain 1"/>
    <property type="match status" value="1"/>
</dbReference>
<reference evidence="20" key="1">
    <citation type="submission" date="2022-11" db="UniProtKB">
        <authorList>
            <consortium name="WormBaseParasite"/>
        </authorList>
    </citation>
    <scope>IDENTIFICATION</scope>
</reference>
<proteinExistence type="predicted"/>
<evidence type="ECO:0000256" key="12">
    <source>
        <dbReference type="PROSITE-ProRule" id="PRU00175"/>
    </source>
</evidence>
<sequence>MYLKLRCDATGLNRSVDFFKSDSVTKLREKAAELTDIDVDKIRLIVAGKVLVNKRDDGTDAQIYLDFNLKGGEVVMIFKQEKPALPPETAPSINRENFKEPKPPKKKAQVSDKKEMASSNMLTENAKKKKVLEMMPEEKPVAEAPATDGEGWFVCEQCTKNPERKCKICNCQVCGINKDSDKTLICDGYDATGACQAPIHFYCLTGKYKLKEMPEGDWYCPECQEEAEERVNHTVLPGKGIKLSAKKANSAAAKATRAWGRGVSCSGVDNKNTDVPTDYKGPIPGIQVGQTWQYRLQLSSSGVHRPPVGGIHASEAKGAFSIVMSGGYGDDEDKGDEIIYTGSGGRDLGGNKRVSHQSFDQVLKKANFGLAASCYPFKVNAEGGDAEDDWRKSNPIRVVRGTNKPTKKIDPFMPKKGFRYDGIYKVVKYYKVKGQEGFYVWKYLMRRDDETPAPWTKEGKARIERLGLKMIMGPQHEGEGGQKSLNDSDAPSSSGTKPGRKKRKNQSIDSDEIDKTKTAVKRAKKVRWELSTVVIDALAADKKNENRWQTCVEAAIKGRPEFLKAVEDNFSCIVCMDLYKEPVTLACGHGLCLSCLERGQKAAETADPYKCPTCRQPIDALDVEINERLQLALNFVYDTTLV</sequence>
<feature type="domain" description="Ubiquitin-like" evidence="16">
    <location>
        <begin position="1"/>
        <end position="84"/>
    </location>
</feature>
<keyword evidence="9" id="KW-0238">DNA-binding</keyword>
<evidence type="ECO:0000256" key="14">
    <source>
        <dbReference type="SAM" id="MobiDB-lite"/>
    </source>
</evidence>
<dbReference type="InterPro" id="IPR045134">
    <property type="entry name" value="UHRF1/2-like"/>
</dbReference>
<evidence type="ECO:0000256" key="11">
    <source>
        <dbReference type="ARBA" id="ARBA00023306"/>
    </source>
</evidence>
<evidence type="ECO:0000259" key="16">
    <source>
        <dbReference type="PROSITE" id="PS50053"/>
    </source>
</evidence>
<evidence type="ECO:0000256" key="4">
    <source>
        <dbReference type="ARBA" id="ARBA00022679"/>
    </source>
</evidence>
<evidence type="ECO:0000256" key="6">
    <source>
        <dbReference type="ARBA" id="ARBA00022771"/>
    </source>
</evidence>
<evidence type="ECO:0000256" key="9">
    <source>
        <dbReference type="ARBA" id="ARBA00023125"/>
    </source>
</evidence>
<evidence type="ECO:0000259" key="18">
    <source>
        <dbReference type="PROSITE" id="PS51015"/>
    </source>
</evidence>
<dbReference type="InterPro" id="IPR029071">
    <property type="entry name" value="Ubiquitin-like_domsf"/>
</dbReference>
<keyword evidence="6 12" id="KW-0863">Zinc-finger</keyword>
<dbReference type="InterPro" id="IPR011011">
    <property type="entry name" value="Znf_FYVE_PHD"/>
</dbReference>
<dbReference type="AlphaFoldDB" id="A0A914W1K0"/>
<keyword evidence="19" id="KW-1185">Reference proteome</keyword>
<dbReference type="Gene3D" id="2.30.280.10">
    <property type="entry name" value="SRA-YDG"/>
    <property type="match status" value="1"/>
</dbReference>
<keyword evidence="10 13" id="KW-0539">Nucleus</keyword>
<dbReference type="Gene3D" id="2.30.30.1150">
    <property type="match status" value="1"/>
</dbReference>
<dbReference type="Gene3D" id="3.30.40.10">
    <property type="entry name" value="Zinc/RING finger domain, C3HC4 (zinc finger)"/>
    <property type="match status" value="1"/>
</dbReference>
<dbReference type="InterPro" id="IPR019787">
    <property type="entry name" value="Znf_PHD-finger"/>
</dbReference>
<dbReference type="Pfam" id="PF15227">
    <property type="entry name" value="zf-C3HC4_4"/>
    <property type="match status" value="1"/>
</dbReference>
<evidence type="ECO:0000256" key="13">
    <source>
        <dbReference type="PROSITE-ProRule" id="PRU00358"/>
    </source>
</evidence>
<dbReference type="GO" id="GO:0044027">
    <property type="term" value="P:negative regulation of gene expression via chromosomal CpG island methylation"/>
    <property type="evidence" value="ECO:0007669"/>
    <property type="project" value="TreeGrafter"/>
</dbReference>
<dbReference type="SMART" id="SM00184">
    <property type="entry name" value="RING"/>
    <property type="match status" value="2"/>
</dbReference>
<dbReference type="Pfam" id="PF00628">
    <property type="entry name" value="PHD"/>
    <property type="match status" value="1"/>
</dbReference>
<comment type="pathway">
    <text evidence="2">Protein modification; protein ubiquitination.</text>
</comment>
<dbReference type="PROSITE" id="PS50089">
    <property type="entry name" value="ZF_RING_2"/>
    <property type="match status" value="1"/>
</dbReference>
<feature type="region of interest" description="Disordered" evidence="14">
    <location>
        <begin position="85"/>
        <end position="119"/>
    </location>
</feature>
<dbReference type="GO" id="GO:0061630">
    <property type="term" value="F:ubiquitin protein ligase activity"/>
    <property type="evidence" value="ECO:0007669"/>
    <property type="project" value="UniProtKB-EC"/>
</dbReference>
<evidence type="ECO:0000259" key="17">
    <source>
        <dbReference type="PROSITE" id="PS50089"/>
    </source>
</evidence>
<feature type="region of interest" description="Disordered" evidence="14">
    <location>
        <begin position="473"/>
        <end position="515"/>
    </location>
</feature>
<dbReference type="GO" id="GO:0016567">
    <property type="term" value="P:protein ubiquitination"/>
    <property type="evidence" value="ECO:0007669"/>
    <property type="project" value="TreeGrafter"/>
</dbReference>
<dbReference type="GO" id="GO:0003677">
    <property type="term" value="F:DNA binding"/>
    <property type="evidence" value="ECO:0007669"/>
    <property type="project" value="UniProtKB-KW"/>
</dbReference>
<dbReference type="GO" id="GO:0005634">
    <property type="term" value="C:nucleus"/>
    <property type="evidence" value="ECO:0007669"/>
    <property type="project" value="UniProtKB-SubCell"/>
</dbReference>
<dbReference type="Pfam" id="PF02182">
    <property type="entry name" value="SAD_SRA"/>
    <property type="match status" value="1"/>
</dbReference>
<accession>A0A914W1K0</accession>
<organism evidence="19 20">
    <name type="scientific">Plectus sambesii</name>
    <dbReference type="NCBI Taxonomy" id="2011161"/>
    <lineage>
        <taxon>Eukaryota</taxon>
        <taxon>Metazoa</taxon>
        <taxon>Ecdysozoa</taxon>
        <taxon>Nematoda</taxon>
        <taxon>Chromadorea</taxon>
        <taxon>Plectida</taxon>
        <taxon>Plectina</taxon>
        <taxon>Plectoidea</taxon>
        <taxon>Plectidae</taxon>
        <taxon>Plectus</taxon>
    </lineage>
</organism>
<keyword evidence="4" id="KW-0808">Transferase</keyword>
<evidence type="ECO:0000256" key="10">
    <source>
        <dbReference type="ARBA" id="ARBA00023242"/>
    </source>
</evidence>
<dbReference type="SUPFAM" id="SSF88697">
    <property type="entry name" value="PUA domain-like"/>
    <property type="match status" value="1"/>
</dbReference>
<evidence type="ECO:0000256" key="8">
    <source>
        <dbReference type="ARBA" id="ARBA00022833"/>
    </source>
</evidence>
<evidence type="ECO:0000256" key="5">
    <source>
        <dbReference type="ARBA" id="ARBA00022723"/>
    </source>
</evidence>
<evidence type="ECO:0000256" key="1">
    <source>
        <dbReference type="ARBA" id="ARBA00000900"/>
    </source>
</evidence>